<feature type="region of interest" description="Disordered" evidence="1">
    <location>
        <begin position="134"/>
        <end position="155"/>
    </location>
</feature>
<feature type="compositionally biased region" description="Polar residues" evidence="1">
    <location>
        <begin position="45"/>
        <end position="60"/>
    </location>
</feature>
<organism evidence="2 3">
    <name type="scientific">Lentinula lateritia</name>
    <dbReference type="NCBI Taxonomy" id="40482"/>
    <lineage>
        <taxon>Eukaryota</taxon>
        <taxon>Fungi</taxon>
        <taxon>Dikarya</taxon>
        <taxon>Basidiomycota</taxon>
        <taxon>Agaricomycotina</taxon>
        <taxon>Agaricomycetes</taxon>
        <taxon>Agaricomycetidae</taxon>
        <taxon>Agaricales</taxon>
        <taxon>Marasmiineae</taxon>
        <taxon>Omphalotaceae</taxon>
        <taxon>Lentinula</taxon>
    </lineage>
</organism>
<dbReference type="Proteomes" id="UP001150217">
    <property type="component" value="Unassembled WGS sequence"/>
</dbReference>
<sequence length="286" mass="31852">MSLSQASTPTKIHQPRPLYFTSDMFPRTSLLSPFVPPLPLKTKSVDSPSAENPSFISNTDCLPPFRKQRSLPTTITSAMDKAKSSGTKCRPMPRVASFPACQESVVIGRPRADSIVSDLRSASGATRFRVGRRMFASGSTPPPTQKIPASSLSTPPPNINRISIHRRIHLSLLALHFVQECSKSMEPFTVDIHLEMISRELTPLGRTFESIMFSIMAWDLCIPGIGRLQRIRINTSAKTCLLKRLLISANLGKQWKLVFRLKPRTVMLTLLGSDGIVVLWLHLRRP</sequence>
<protein>
    <submittedName>
        <fullName evidence="2">Uncharacterized protein</fullName>
    </submittedName>
</protein>
<comment type="caution">
    <text evidence="2">The sequence shown here is derived from an EMBL/GenBank/DDBJ whole genome shotgun (WGS) entry which is preliminary data.</text>
</comment>
<evidence type="ECO:0000313" key="2">
    <source>
        <dbReference type="EMBL" id="KAJ4492464.1"/>
    </source>
</evidence>
<proteinExistence type="predicted"/>
<feature type="region of interest" description="Disordered" evidence="1">
    <location>
        <begin position="43"/>
        <end position="67"/>
    </location>
</feature>
<reference evidence="2" key="1">
    <citation type="submission" date="2022-08" db="EMBL/GenBank/DDBJ databases">
        <title>A Global Phylogenomic Analysis of the Shiitake Genus Lentinula.</title>
        <authorList>
            <consortium name="DOE Joint Genome Institute"/>
            <person name="Sierra-Patev S."/>
            <person name="Min B."/>
            <person name="Naranjo-Ortiz M."/>
            <person name="Looney B."/>
            <person name="Konkel Z."/>
            <person name="Slot J.C."/>
            <person name="Sakamoto Y."/>
            <person name="Steenwyk J.L."/>
            <person name="Rokas A."/>
            <person name="Carro J."/>
            <person name="Camarero S."/>
            <person name="Ferreira P."/>
            <person name="Molpeceres G."/>
            <person name="Ruiz-Duenas F.J."/>
            <person name="Serrano A."/>
            <person name="Henrissat B."/>
            <person name="Drula E."/>
            <person name="Hughes K.W."/>
            <person name="Mata J.L."/>
            <person name="Ishikawa N.K."/>
            <person name="Vargas-Isla R."/>
            <person name="Ushijima S."/>
            <person name="Smith C.A."/>
            <person name="Ahrendt S."/>
            <person name="Andreopoulos W."/>
            <person name="He G."/>
            <person name="Labutti K."/>
            <person name="Lipzen A."/>
            <person name="Ng V."/>
            <person name="Riley R."/>
            <person name="Sandor L."/>
            <person name="Barry K."/>
            <person name="Martinez A.T."/>
            <person name="Xiao Y."/>
            <person name="Gibbons J.G."/>
            <person name="Terashima K."/>
            <person name="Grigoriev I.V."/>
            <person name="Hibbett D.S."/>
        </authorList>
    </citation>
    <scope>NUCLEOTIDE SEQUENCE</scope>
    <source>
        <strain evidence="2">RHP3577 ss4</strain>
    </source>
</reference>
<gene>
    <name evidence="2" type="ORF">C8R41DRAFT_337275</name>
</gene>
<evidence type="ECO:0000256" key="1">
    <source>
        <dbReference type="SAM" id="MobiDB-lite"/>
    </source>
</evidence>
<name>A0ABQ8VFP8_9AGAR</name>
<dbReference type="EMBL" id="JANVFT010000037">
    <property type="protein sequence ID" value="KAJ4492464.1"/>
    <property type="molecule type" value="Genomic_DNA"/>
</dbReference>
<accession>A0ABQ8VFP8</accession>
<keyword evidence="3" id="KW-1185">Reference proteome</keyword>
<evidence type="ECO:0000313" key="3">
    <source>
        <dbReference type="Proteomes" id="UP001150217"/>
    </source>
</evidence>